<keyword evidence="2" id="KW-1185">Reference proteome</keyword>
<reference evidence="1 2" key="1">
    <citation type="submission" date="2006-10" db="EMBL/GenBank/DDBJ databases">
        <title>Complete sequence of chromosome of Pelobacter propionicus DSM 2379.</title>
        <authorList>
            <consortium name="US DOE Joint Genome Institute"/>
            <person name="Copeland A."/>
            <person name="Lucas S."/>
            <person name="Lapidus A."/>
            <person name="Barry K."/>
            <person name="Detter J.C."/>
            <person name="Glavina del Rio T."/>
            <person name="Hammon N."/>
            <person name="Israni S."/>
            <person name="Dalin E."/>
            <person name="Tice H."/>
            <person name="Pitluck S."/>
            <person name="Saunders E."/>
            <person name="Brettin T."/>
            <person name="Bruce D."/>
            <person name="Han C."/>
            <person name="Tapia R."/>
            <person name="Schmutz J."/>
            <person name="Larimer F."/>
            <person name="Land M."/>
            <person name="Hauser L."/>
            <person name="Kyrpides N."/>
            <person name="Kim E."/>
            <person name="Lovley D."/>
            <person name="Richardson P."/>
        </authorList>
    </citation>
    <scope>NUCLEOTIDE SEQUENCE [LARGE SCALE GENOMIC DNA]</scope>
    <source>
        <strain evidence="2">DSM 2379 / NBRC 103807 / OttBd1</strain>
    </source>
</reference>
<evidence type="ECO:0000313" key="2">
    <source>
        <dbReference type="Proteomes" id="UP000006732"/>
    </source>
</evidence>
<proteinExistence type="predicted"/>
<dbReference type="HOGENOM" id="CLU_2438176_0_0_7"/>
<dbReference type="EMBL" id="CP000482">
    <property type="protein sequence ID" value="ABL00291.1"/>
    <property type="molecule type" value="Genomic_DNA"/>
</dbReference>
<dbReference type="KEGG" id="ppd:Ppro_2688"/>
<name>A1ASH0_PELPD</name>
<accession>A1ASH0</accession>
<evidence type="ECO:0000313" key="1">
    <source>
        <dbReference type="EMBL" id="ABL00291.1"/>
    </source>
</evidence>
<gene>
    <name evidence="1" type="ordered locus">Ppro_2688</name>
</gene>
<protein>
    <submittedName>
        <fullName evidence="1">Uncharacterized protein</fullName>
    </submittedName>
</protein>
<organism evidence="1 2">
    <name type="scientific">Pelobacter propionicus (strain DSM 2379 / NBRC 103807 / OttBd1)</name>
    <dbReference type="NCBI Taxonomy" id="338966"/>
    <lineage>
        <taxon>Bacteria</taxon>
        <taxon>Pseudomonadati</taxon>
        <taxon>Thermodesulfobacteriota</taxon>
        <taxon>Desulfuromonadia</taxon>
        <taxon>Desulfuromonadales</taxon>
        <taxon>Desulfuromonadaceae</taxon>
        <taxon>Pelobacter</taxon>
    </lineage>
</organism>
<dbReference type="Proteomes" id="UP000006732">
    <property type="component" value="Chromosome"/>
</dbReference>
<dbReference type="AlphaFoldDB" id="A1ASH0"/>
<sequence>MVCWGRSAVMRRFSCGWQESFAGSGCRVGRGASRGEGVDAFRGDYVDSRQGEAGRMCRPPHHATEGGLVLFSRLPGRTITRVRSERGRGA</sequence>